<keyword evidence="1" id="KW-0812">Transmembrane</keyword>
<gene>
    <name evidence="2" type="ORF">DEJ46_16025</name>
    <name evidence="3" type="ORF">DEJ46_33730</name>
</gene>
<organism evidence="2 4">
    <name type="scientific">Streptomyces venezuelae</name>
    <dbReference type="NCBI Taxonomy" id="54571"/>
    <lineage>
        <taxon>Bacteria</taxon>
        <taxon>Bacillati</taxon>
        <taxon>Actinomycetota</taxon>
        <taxon>Actinomycetes</taxon>
        <taxon>Kitasatosporales</taxon>
        <taxon>Streptomycetaceae</taxon>
        <taxon>Streptomyces</taxon>
    </lineage>
</organism>
<evidence type="ECO:0000313" key="4">
    <source>
        <dbReference type="Proteomes" id="UP000324106"/>
    </source>
</evidence>
<dbReference type="Proteomes" id="UP000324106">
    <property type="component" value="Chromosome"/>
</dbReference>
<feature type="transmembrane region" description="Helical" evidence="1">
    <location>
        <begin position="107"/>
        <end position="130"/>
    </location>
</feature>
<evidence type="ECO:0000256" key="1">
    <source>
        <dbReference type="SAM" id="Phobius"/>
    </source>
</evidence>
<protein>
    <submittedName>
        <fullName evidence="2">Uncharacterized protein</fullName>
    </submittedName>
</protein>
<evidence type="ECO:0000313" key="2">
    <source>
        <dbReference type="EMBL" id="QES20441.1"/>
    </source>
</evidence>
<dbReference type="AlphaFoldDB" id="A0A5P2AU74"/>
<dbReference type="EMBL" id="CP029194">
    <property type="protein sequence ID" value="QES20441.1"/>
    <property type="molecule type" value="Genomic_DNA"/>
</dbReference>
<reference evidence="2 4" key="1">
    <citation type="submission" date="2018-05" db="EMBL/GenBank/DDBJ databases">
        <title>Streptomyces venezuelae.</title>
        <authorList>
            <person name="Kim W."/>
            <person name="Lee N."/>
            <person name="Cho B.-K."/>
        </authorList>
    </citation>
    <scope>NUCLEOTIDE SEQUENCE [LARGE SCALE GENOMIC DNA]</scope>
    <source>
        <strain evidence="2 4">ATCC 15068</strain>
    </source>
</reference>
<accession>A0A5P2AU74</accession>
<feature type="transmembrane region" description="Helical" evidence="1">
    <location>
        <begin position="136"/>
        <end position="155"/>
    </location>
</feature>
<dbReference type="EMBL" id="CP029194">
    <property type="protein sequence ID" value="QES23479.1"/>
    <property type="molecule type" value="Genomic_DNA"/>
</dbReference>
<feature type="transmembrane region" description="Helical" evidence="1">
    <location>
        <begin position="76"/>
        <end position="95"/>
    </location>
</feature>
<keyword evidence="1" id="KW-0472">Membrane</keyword>
<keyword evidence="1" id="KW-1133">Transmembrane helix</keyword>
<proteinExistence type="predicted"/>
<evidence type="ECO:0000313" key="3">
    <source>
        <dbReference type="EMBL" id="QES23479.1"/>
    </source>
</evidence>
<feature type="transmembrane region" description="Helical" evidence="1">
    <location>
        <begin position="52"/>
        <end position="70"/>
    </location>
</feature>
<name>A0A5P2AU74_STRVZ</name>
<sequence length="159" mass="17135">MKVPQGATTVHIPRQRGRQAAAPVVVLVPEQPRSLSARAARVVGGWAWRHRAAWAPSGFAVLAFAVTAVVHMIAPWMAWVLAAATLAPAAGLWWARRKRPEVLGERPARLLALAGLTTAALGWAAGIVHFGPLAELLAWLWLLLAAAAQVFWIVVRRSN</sequence>